<dbReference type="InterPro" id="IPR013785">
    <property type="entry name" value="Aldolase_TIM"/>
</dbReference>
<comment type="caution">
    <text evidence="6">The sequence shown here is derived from an EMBL/GenBank/DDBJ whole genome shotgun (WGS) entry which is preliminary data.</text>
</comment>
<feature type="active site" description="Schiff-base intermediate with dihydroxyacetone-P" evidence="5">
    <location>
        <position position="204"/>
    </location>
</feature>
<evidence type="ECO:0000256" key="4">
    <source>
        <dbReference type="ARBA" id="ARBA00049653"/>
    </source>
</evidence>
<dbReference type="Pfam" id="PF01791">
    <property type="entry name" value="DeoC"/>
    <property type="match status" value="1"/>
</dbReference>
<dbReference type="InterPro" id="IPR050456">
    <property type="entry name" value="DeoC/FbaB_aldolase"/>
</dbReference>
<evidence type="ECO:0000256" key="5">
    <source>
        <dbReference type="PIRSR" id="PIRSR038992-1"/>
    </source>
</evidence>
<dbReference type="EMBL" id="JACRAF010000068">
    <property type="protein sequence ID" value="MBI4924071.1"/>
    <property type="molecule type" value="Genomic_DNA"/>
</dbReference>
<gene>
    <name evidence="6" type="ORF">HY834_20240</name>
</gene>
<dbReference type="PIRSF" id="PIRSF038992">
    <property type="entry name" value="Aldolase_Ia"/>
    <property type="match status" value="1"/>
</dbReference>
<evidence type="ECO:0000256" key="1">
    <source>
        <dbReference type="ARBA" id="ARBA00013068"/>
    </source>
</evidence>
<dbReference type="GO" id="GO:0004332">
    <property type="term" value="F:fructose-bisphosphate aldolase activity"/>
    <property type="evidence" value="ECO:0007669"/>
    <property type="project" value="UniProtKB-EC"/>
</dbReference>
<evidence type="ECO:0000256" key="3">
    <source>
        <dbReference type="ARBA" id="ARBA00023270"/>
    </source>
</evidence>
<dbReference type="NCBIfam" id="NF006704">
    <property type="entry name" value="PRK09250.1-1"/>
    <property type="match status" value="1"/>
</dbReference>
<dbReference type="GO" id="GO:0006096">
    <property type="term" value="P:glycolytic process"/>
    <property type="evidence" value="ECO:0007669"/>
    <property type="project" value="UniProtKB-KW"/>
</dbReference>
<comment type="similarity">
    <text evidence="4">Belongs to the DeoC/FbaB aldolase family. FbaB subfamily.</text>
</comment>
<reference evidence="6" key="1">
    <citation type="submission" date="2020-07" db="EMBL/GenBank/DDBJ databases">
        <title>Huge and variable diversity of episymbiotic CPR bacteria and DPANN archaea in groundwater ecosystems.</title>
        <authorList>
            <person name="He C.Y."/>
            <person name="Keren R."/>
            <person name="Whittaker M."/>
            <person name="Farag I.F."/>
            <person name="Doudna J."/>
            <person name="Cate J.H.D."/>
            <person name="Banfield J.F."/>
        </authorList>
    </citation>
    <scope>NUCLEOTIDE SEQUENCE</scope>
    <source>
        <strain evidence="6">NC_groundwater_1586_Pr3_B-0.1um_66_15</strain>
    </source>
</reference>
<dbReference type="Proteomes" id="UP000782610">
    <property type="component" value="Unassembled WGS sequence"/>
</dbReference>
<organism evidence="6 7">
    <name type="scientific">Devosia nanyangense</name>
    <dbReference type="NCBI Taxonomy" id="1228055"/>
    <lineage>
        <taxon>Bacteria</taxon>
        <taxon>Pseudomonadati</taxon>
        <taxon>Pseudomonadota</taxon>
        <taxon>Alphaproteobacteria</taxon>
        <taxon>Hyphomicrobiales</taxon>
        <taxon>Devosiaceae</taxon>
        <taxon>Devosia</taxon>
    </lineage>
</organism>
<dbReference type="PANTHER" id="PTHR47916:SF4">
    <property type="entry name" value="FRUCTOSE-BISPHOSPHATE ALDOLASE CLASS 1"/>
    <property type="match status" value="1"/>
</dbReference>
<accession>A0A933L815</accession>
<feature type="active site" description="Proton donor" evidence="5">
    <location>
        <position position="171"/>
    </location>
</feature>
<name>A0A933L815_9HYPH</name>
<dbReference type="SUPFAM" id="SSF51569">
    <property type="entry name" value="Aldolase"/>
    <property type="match status" value="1"/>
</dbReference>
<dbReference type="AlphaFoldDB" id="A0A933L815"/>
<dbReference type="InterPro" id="IPR041720">
    <property type="entry name" value="FbaB-like"/>
</dbReference>
<evidence type="ECO:0000313" key="6">
    <source>
        <dbReference type="EMBL" id="MBI4924071.1"/>
    </source>
</evidence>
<dbReference type="EC" id="4.1.2.13" evidence="1"/>
<evidence type="ECO:0000256" key="2">
    <source>
        <dbReference type="ARBA" id="ARBA00023239"/>
    </source>
</evidence>
<keyword evidence="2 6" id="KW-0456">Lyase</keyword>
<dbReference type="Gene3D" id="3.20.20.70">
    <property type="entry name" value="Aldolase class I"/>
    <property type="match status" value="1"/>
</dbReference>
<proteinExistence type="inferred from homology"/>
<protein>
    <recommendedName>
        <fullName evidence="1">fructose-bisphosphate aldolase</fullName>
        <ecNumber evidence="1">4.1.2.13</ecNumber>
    </recommendedName>
</protein>
<evidence type="ECO:0000313" key="7">
    <source>
        <dbReference type="Proteomes" id="UP000782610"/>
    </source>
</evidence>
<dbReference type="PANTHER" id="PTHR47916">
    <property type="entry name" value="FRUCTOSE-BISPHOSPHATE ALDOLASE CLASS 1"/>
    <property type="match status" value="1"/>
</dbReference>
<keyword evidence="3" id="KW-0704">Schiff base</keyword>
<dbReference type="InterPro" id="IPR002915">
    <property type="entry name" value="DeoC/FbaB/LacD_aldolase"/>
</dbReference>
<dbReference type="SMART" id="SM01133">
    <property type="entry name" value="DeoC"/>
    <property type="match status" value="1"/>
</dbReference>
<sequence length="306" mass="32234">MRVTDRVREVLSYYDGERPGVKASLARLLMHGRTAGSGKLVILPVDQGFEHGPGRSFAANPAAYDPRYVFELAIEAGLSALAAPLGLLAAGADRYPGEIPLILKANNANSLGSVQDEAITGTVRDALELGCSAVGYTVYPGSDRQYEMFEEIRAATAEAKANGLAVIVWAYPRGGMLDKDGETALDVVAYGAHIAALLGAHIIKVKPPTAHIAQKEAKAAYDATGADLSSLPKRIAHVVQAAFDGRRIVIFSGGPARGDAEVLDEVRAIHAGGGFGSIVGRNAFQRPRAEALALLDGIIRIHLGEF</sequence>